<gene>
    <name evidence="2" type="ORF">DFH07DRAFT_1013218</name>
</gene>
<protein>
    <recommendedName>
        <fullName evidence="1">RNase H type-1 domain-containing protein</fullName>
    </recommendedName>
</protein>
<comment type="caution">
    <text evidence="2">The sequence shown here is derived from an EMBL/GenBank/DDBJ whole genome shotgun (WGS) entry which is preliminary data.</text>
</comment>
<dbReference type="Gene3D" id="3.30.420.10">
    <property type="entry name" value="Ribonuclease H-like superfamily/Ribonuclease H"/>
    <property type="match status" value="1"/>
</dbReference>
<dbReference type="Proteomes" id="UP001215280">
    <property type="component" value="Unassembled WGS sequence"/>
</dbReference>
<proteinExistence type="predicted"/>
<organism evidence="2 3">
    <name type="scientific">Mycena maculata</name>
    <dbReference type="NCBI Taxonomy" id="230809"/>
    <lineage>
        <taxon>Eukaryota</taxon>
        <taxon>Fungi</taxon>
        <taxon>Dikarya</taxon>
        <taxon>Basidiomycota</taxon>
        <taxon>Agaricomycotina</taxon>
        <taxon>Agaricomycetes</taxon>
        <taxon>Agaricomycetidae</taxon>
        <taxon>Agaricales</taxon>
        <taxon>Marasmiineae</taxon>
        <taxon>Mycenaceae</taxon>
        <taxon>Mycena</taxon>
    </lineage>
</organism>
<accession>A0AAD7HCA5</accession>
<feature type="non-terminal residue" evidence="2">
    <location>
        <position position="151"/>
    </location>
</feature>
<dbReference type="SUPFAM" id="SSF53098">
    <property type="entry name" value="Ribonuclease H-like"/>
    <property type="match status" value="1"/>
</dbReference>
<dbReference type="EMBL" id="JARJLG010000325">
    <property type="protein sequence ID" value="KAJ7716977.1"/>
    <property type="molecule type" value="Genomic_DNA"/>
</dbReference>
<keyword evidence="3" id="KW-1185">Reference proteome</keyword>
<evidence type="ECO:0000313" key="2">
    <source>
        <dbReference type="EMBL" id="KAJ7716977.1"/>
    </source>
</evidence>
<dbReference type="InterPro" id="IPR012337">
    <property type="entry name" value="RNaseH-like_sf"/>
</dbReference>
<name>A0AAD7HCA5_9AGAR</name>
<sequence>MARDALTASLSTADASRLLYGRVTKSGRPTTVYLASSESAKRKSSSAGSAIFAIYWGANSPRNTAYTFDGAQTEARASLFAILMAVIDSRQDQTLIIYTSSQYAIRSFCYWAGENAMLGWPCTHADVLQEATSRISLHSAPVEFRWLAPGS</sequence>
<reference evidence="2" key="1">
    <citation type="submission" date="2023-03" db="EMBL/GenBank/DDBJ databases">
        <title>Massive genome expansion in bonnet fungi (Mycena s.s.) driven by repeated elements and novel gene families across ecological guilds.</title>
        <authorList>
            <consortium name="Lawrence Berkeley National Laboratory"/>
            <person name="Harder C.B."/>
            <person name="Miyauchi S."/>
            <person name="Viragh M."/>
            <person name="Kuo A."/>
            <person name="Thoen E."/>
            <person name="Andreopoulos B."/>
            <person name="Lu D."/>
            <person name="Skrede I."/>
            <person name="Drula E."/>
            <person name="Henrissat B."/>
            <person name="Morin E."/>
            <person name="Kohler A."/>
            <person name="Barry K."/>
            <person name="LaButti K."/>
            <person name="Morin E."/>
            <person name="Salamov A."/>
            <person name="Lipzen A."/>
            <person name="Mereny Z."/>
            <person name="Hegedus B."/>
            <person name="Baldrian P."/>
            <person name="Stursova M."/>
            <person name="Weitz H."/>
            <person name="Taylor A."/>
            <person name="Grigoriev I.V."/>
            <person name="Nagy L.G."/>
            <person name="Martin F."/>
            <person name="Kauserud H."/>
        </authorList>
    </citation>
    <scope>NUCLEOTIDE SEQUENCE</scope>
    <source>
        <strain evidence="2">CBHHK188m</strain>
    </source>
</reference>
<evidence type="ECO:0000313" key="3">
    <source>
        <dbReference type="Proteomes" id="UP001215280"/>
    </source>
</evidence>
<dbReference type="InterPro" id="IPR002156">
    <property type="entry name" value="RNaseH_domain"/>
</dbReference>
<feature type="domain" description="RNase H type-1" evidence="1">
    <location>
        <begin position="32"/>
        <end position="146"/>
    </location>
</feature>
<dbReference type="InterPro" id="IPR036397">
    <property type="entry name" value="RNaseH_sf"/>
</dbReference>
<dbReference type="Pfam" id="PF00075">
    <property type="entry name" value="RNase_H"/>
    <property type="match status" value="1"/>
</dbReference>
<dbReference type="AlphaFoldDB" id="A0AAD7HCA5"/>
<evidence type="ECO:0000259" key="1">
    <source>
        <dbReference type="Pfam" id="PF00075"/>
    </source>
</evidence>
<dbReference type="GO" id="GO:0003676">
    <property type="term" value="F:nucleic acid binding"/>
    <property type="evidence" value="ECO:0007669"/>
    <property type="project" value="InterPro"/>
</dbReference>
<dbReference type="GO" id="GO:0004523">
    <property type="term" value="F:RNA-DNA hybrid ribonuclease activity"/>
    <property type="evidence" value="ECO:0007669"/>
    <property type="project" value="InterPro"/>
</dbReference>